<comment type="caution">
    <text evidence="2">The sequence shown here is derived from an EMBL/GenBank/DDBJ whole genome shotgun (WGS) entry which is preliminary data.</text>
</comment>
<dbReference type="GO" id="GO:0046983">
    <property type="term" value="F:protein dimerization activity"/>
    <property type="evidence" value="ECO:0007669"/>
    <property type="project" value="InterPro"/>
</dbReference>
<dbReference type="OrthoDB" id="1101576at2759"/>
<evidence type="ECO:0000313" key="2">
    <source>
        <dbReference type="EMBL" id="CAG4960017.1"/>
    </source>
</evidence>
<name>A0A8S3WHD0_PARAO</name>
<dbReference type="PANTHER" id="PTHR45913">
    <property type="entry name" value="EPM2A-INTERACTING PROTEIN 1"/>
    <property type="match status" value="1"/>
</dbReference>
<dbReference type="InterPro" id="IPR008906">
    <property type="entry name" value="HATC_C_dom"/>
</dbReference>
<protein>
    <submittedName>
        <fullName evidence="2">(apollo) hypothetical protein</fullName>
    </submittedName>
</protein>
<evidence type="ECO:0000313" key="3">
    <source>
        <dbReference type="Proteomes" id="UP000691718"/>
    </source>
</evidence>
<dbReference type="AlphaFoldDB" id="A0A8S3WHD0"/>
<dbReference type="Pfam" id="PF05699">
    <property type="entry name" value="Dimer_Tnp_hAT"/>
    <property type="match status" value="1"/>
</dbReference>
<gene>
    <name evidence="2" type="ORF">PAPOLLO_LOCUS6270</name>
</gene>
<proteinExistence type="predicted"/>
<feature type="domain" description="HAT C-terminal dimerisation" evidence="1">
    <location>
        <begin position="100"/>
        <end position="169"/>
    </location>
</feature>
<reference evidence="2" key="1">
    <citation type="submission" date="2021-04" db="EMBL/GenBank/DDBJ databases">
        <authorList>
            <person name="Tunstrom K."/>
        </authorList>
    </citation>
    <scope>NUCLEOTIDE SEQUENCE</scope>
</reference>
<dbReference type="PANTHER" id="PTHR45913:SF19">
    <property type="entry name" value="LOW QUALITY PROTEIN: ZINC FINGER BED DOMAIN-CONTAINING PROTEIN 5-LIKE"/>
    <property type="match status" value="1"/>
</dbReference>
<sequence length="199" mass="22949">MQGSNSNILTSSDKIIESFRAKLKLWISLATNGNNEMFPNVMAADIEQRVQALIVKHLKLLAEKMNFYFPKRDLQPMDWVQNPFSENIPFGHLPINKQEELMGMKTDRTLKLKFSETDLQHFWLCVKNEYPLLSKHAIAILLPFATTYLSELGFSTLTTIKTKKRERLRTIDEEMRAALSAITPNLDRLCSIKQSHVSH</sequence>
<organism evidence="2 3">
    <name type="scientific">Parnassius apollo</name>
    <name type="common">Apollo butterfly</name>
    <name type="synonym">Papilio apollo</name>
    <dbReference type="NCBI Taxonomy" id="110799"/>
    <lineage>
        <taxon>Eukaryota</taxon>
        <taxon>Metazoa</taxon>
        <taxon>Ecdysozoa</taxon>
        <taxon>Arthropoda</taxon>
        <taxon>Hexapoda</taxon>
        <taxon>Insecta</taxon>
        <taxon>Pterygota</taxon>
        <taxon>Neoptera</taxon>
        <taxon>Endopterygota</taxon>
        <taxon>Lepidoptera</taxon>
        <taxon>Glossata</taxon>
        <taxon>Ditrysia</taxon>
        <taxon>Papilionoidea</taxon>
        <taxon>Papilionidae</taxon>
        <taxon>Parnassiinae</taxon>
        <taxon>Parnassini</taxon>
        <taxon>Parnassius</taxon>
        <taxon>Parnassius</taxon>
    </lineage>
</organism>
<evidence type="ECO:0000259" key="1">
    <source>
        <dbReference type="Pfam" id="PF05699"/>
    </source>
</evidence>
<accession>A0A8S3WHD0</accession>
<dbReference type="EMBL" id="CAJQZP010000410">
    <property type="protein sequence ID" value="CAG4960017.1"/>
    <property type="molecule type" value="Genomic_DNA"/>
</dbReference>
<keyword evidence="3" id="KW-1185">Reference proteome</keyword>
<dbReference type="Proteomes" id="UP000691718">
    <property type="component" value="Unassembled WGS sequence"/>
</dbReference>